<protein>
    <recommendedName>
        <fullName evidence="4">Tail fiber protein</fullName>
    </recommendedName>
</protein>
<organism evidence="2 3">
    <name type="scientific">Sedimentibacter acidaminivorans</name>
    <dbReference type="NCBI Taxonomy" id="913099"/>
    <lineage>
        <taxon>Bacteria</taxon>
        <taxon>Bacillati</taxon>
        <taxon>Bacillota</taxon>
        <taxon>Tissierellia</taxon>
        <taxon>Sedimentibacter</taxon>
    </lineage>
</organism>
<dbReference type="EMBL" id="JAGGKS010000008">
    <property type="protein sequence ID" value="MBP1926837.1"/>
    <property type="molecule type" value="Genomic_DNA"/>
</dbReference>
<reference evidence="2 3" key="1">
    <citation type="submission" date="2021-03" db="EMBL/GenBank/DDBJ databases">
        <title>Genomic Encyclopedia of Type Strains, Phase IV (KMG-IV): sequencing the most valuable type-strain genomes for metagenomic binning, comparative biology and taxonomic classification.</title>
        <authorList>
            <person name="Goeker M."/>
        </authorList>
    </citation>
    <scope>NUCLEOTIDE SEQUENCE [LARGE SCALE GENOMIC DNA]</scope>
    <source>
        <strain evidence="2 3">DSM 24004</strain>
    </source>
</reference>
<dbReference type="Proteomes" id="UP001519342">
    <property type="component" value="Unassembled WGS sequence"/>
</dbReference>
<evidence type="ECO:0008006" key="4">
    <source>
        <dbReference type="Google" id="ProtNLM"/>
    </source>
</evidence>
<comment type="caution">
    <text evidence="2">The sequence shown here is derived from an EMBL/GenBank/DDBJ whole genome shotgun (WGS) entry which is preliminary data.</text>
</comment>
<feature type="coiled-coil region" evidence="1">
    <location>
        <begin position="151"/>
        <end position="178"/>
    </location>
</feature>
<evidence type="ECO:0000313" key="3">
    <source>
        <dbReference type="Proteomes" id="UP001519342"/>
    </source>
</evidence>
<keyword evidence="1" id="KW-0175">Coiled coil</keyword>
<keyword evidence="3" id="KW-1185">Reference proteome</keyword>
<sequence>MSFGGLLFTNLGKNLQAKSMTGSELRFTKIVIGDGELGSGSILDLRNVVHEIKSLEITKLKSTPDGKAILGTKFDNNTISVGFYWREIGVFAMDPDIGEILYCYGNAGTNADYIPASGGAQVIEKVIDLPIIIGNATNVTATIASGLYVSAEDFENEVNSINTEIVALNEHIDDLNGNKADLVGGKVPSEQLPEMDYINPTDNTKDNIVSFIEASTDIDIKTNETHSTLFGKILKSIKTLRTSISNIINGTTTVAKATNSNYSTSAGNADKLDGNDSSAFATSGHTHSGYAPASHASSGTGYGVGTTGNYGHVKLVDSLTSTLTSGAALTPKQGKLLNDKIITNIPVLIATVNLNSTSRIDIGNYFNNKVYDMFILYLIGSITFKNISTSTAYSIGIRLDYRDTITSGTGIPLLSGKISSNSTLVVPTNYKAVFHSANGYVKNDYFDVNYEPEYLSSTTRGANSTQMSILDLILIQ</sequence>
<dbReference type="RefSeq" id="WP_209512557.1">
    <property type="nucleotide sequence ID" value="NZ_JAGGKS010000008.1"/>
</dbReference>
<name>A0ABS4GGT8_9FIRM</name>
<accession>A0ABS4GGT8</accession>
<evidence type="ECO:0000313" key="2">
    <source>
        <dbReference type="EMBL" id="MBP1926837.1"/>
    </source>
</evidence>
<proteinExistence type="predicted"/>
<evidence type="ECO:0000256" key="1">
    <source>
        <dbReference type="SAM" id="Coils"/>
    </source>
</evidence>
<gene>
    <name evidence="2" type="ORF">J2Z76_002707</name>
</gene>